<proteinExistence type="predicted"/>
<gene>
    <name evidence="1" type="ORF">LPJ66_012163</name>
</gene>
<reference evidence="1" key="1">
    <citation type="submission" date="2022-07" db="EMBL/GenBank/DDBJ databases">
        <title>Phylogenomic reconstructions and comparative analyses of Kickxellomycotina fungi.</title>
        <authorList>
            <person name="Reynolds N.K."/>
            <person name="Stajich J.E."/>
            <person name="Barry K."/>
            <person name="Grigoriev I.V."/>
            <person name="Crous P."/>
            <person name="Smith M.E."/>
        </authorList>
    </citation>
    <scope>NUCLEOTIDE SEQUENCE</scope>
    <source>
        <strain evidence="1">Benny 63K</strain>
    </source>
</reference>
<sequence length="364" mass="39831">ESQQGQHKQVALLRVQIRGEDLVETARLNGPSTGDLSQLEQYLGNDPAFFLLRASVSSWYVITWMPEGKVGVSNRMVYASSQSNLKQAVGVDFVADALQFETVDEVFGRDNDAVGAPEPPREAAPLAKPAPPKPAAFLKPALRTPPPPTQEDVSVLVVASAENLSEQQQQQQQQAQRLVIQKAAPPPVVAPKPLVQSQSFGQKSGVFVKKIDPRTAMSKSELVHVDLLQQEDDARSEQLEQMRTRLRNHTEASKPEVNPDNHHANSRGQKQTVAAASGGFHTVTLPLSPEAKSTLSDFGSNVGTTVVELQVEANKCISHVHSYASTEEFSPNPSEPRFYIMRTPGSRVFVYSCPETSPPRLRMV</sequence>
<feature type="non-terminal residue" evidence="1">
    <location>
        <position position="364"/>
    </location>
</feature>
<name>A0ACC1HWD4_9FUNG</name>
<feature type="non-terminal residue" evidence="1">
    <location>
        <position position="1"/>
    </location>
</feature>
<accession>A0ACC1HWD4</accession>
<comment type="caution">
    <text evidence="1">The sequence shown here is derived from an EMBL/GenBank/DDBJ whole genome shotgun (WGS) entry which is preliminary data.</text>
</comment>
<organism evidence="1 2">
    <name type="scientific">Kickxella alabastrina</name>
    <dbReference type="NCBI Taxonomy" id="61397"/>
    <lineage>
        <taxon>Eukaryota</taxon>
        <taxon>Fungi</taxon>
        <taxon>Fungi incertae sedis</taxon>
        <taxon>Zoopagomycota</taxon>
        <taxon>Kickxellomycotina</taxon>
        <taxon>Kickxellomycetes</taxon>
        <taxon>Kickxellales</taxon>
        <taxon>Kickxellaceae</taxon>
        <taxon>Kickxella</taxon>
    </lineage>
</organism>
<protein>
    <submittedName>
        <fullName evidence="1">Uncharacterized protein</fullName>
    </submittedName>
</protein>
<evidence type="ECO:0000313" key="1">
    <source>
        <dbReference type="EMBL" id="KAJ1877154.1"/>
    </source>
</evidence>
<dbReference type="EMBL" id="JANBPG010004247">
    <property type="protein sequence ID" value="KAJ1877154.1"/>
    <property type="molecule type" value="Genomic_DNA"/>
</dbReference>
<dbReference type="Proteomes" id="UP001150581">
    <property type="component" value="Unassembled WGS sequence"/>
</dbReference>
<keyword evidence="2" id="KW-1185">Reference proteome</keyword>
<evidence type="ECO:0000313" key="2">
    <source>
        <dbReference type="Proteomes" id="UP001150581"/>
    </source>
</evidence>